<dbReference type="EMBL" id="LACI01000371">
    <property type="protein sequence ID" value="KJU86992.1"/>
    <property type="molecule type" value="Genomic_DNA"/>
</dbReference>
<proteinExistence type="predicted"/>
<organism evidence="1 2">
    <name type="scientific">Candidatus Magnetobacterium bavaricum</name>
    <dbReference type="NCBI Taxonomy" id="29290"/>
    <lineage>
        <taxon>Bacteria</taxon>
        <taxon>Pseudomonadati</taxon>
        <taxon>Nitrospirota</taxon>
        <taxon>Thermodesulfovibrionia</taxon>
        <taxon>Thermodesulfovibrionales</taxon>
        <taxon>Candidatus Magnetobacteriaceae</taxon>
        <taxon>Candidatus Magnetobacterium</taxon>
    </lineage>
</organism>
<keyword evidence="2" id="KW-1185">Reference proteome</keyword>
<sequence>MDSILTINIDSVIKEKFVELSKIEGKTTNEKIEEMVSEYVKKKEFVLAIDRLWDDIAEKAQERGITDDDIEDAIRAVREDKNIPLT</sequence>
<accession>A0A0F3GYS5</accession>
<dbReference type="Proteomes" id="UP000033423">
    <property type="component" value="Unassembled WGS sequence"/>
</dbReference>
<evidence type="ECO:0000313" key="2">
    <source>
        <dbReference type="Proteomes" id="UP000033423"/>
    </source>
</evidence>
<name>A0A0F3GYS5_9BACT</name>
<reference evidence="1 2" key="1">
    <citation type="submission" date="2015-02" db="EMBL/GenBank/DDBJ databases">
        <title>Single-cell genomics of uncultivated deep-branching MTB reveals a conserved set of magnetosome genes.</title>
        <authorList>
            <person name="Kolinko S."/>
            <person name="Richter M."/>
            <person name="Glockner F.O."/>
            <person name="Brachmann A."/>
            <person name="Schuler D."/>
        </authorList>
    </citation>
    <scope>NUCLEOTIDE SEQUENCE [LARGE SCALE GENOMIC DNA]</scope>
    <source>
        <strain evidence="1">TM-1</strain>
    </source>
</reference>
<comment type="caution">
    <text evidence="1">The sequence shown here is derived from an EMBL/GenBank/DDBJ whole genome shotgun (WGS) entry which is preliminary data.</text>
</comment>
<evidence type="ECO:0000313" key="1">
    <source>
        <dbReference type="EMBL" id="KJU86992.1"/>
    </source>
</evidence>
<gene>
    <name evidence="1" type="ORF">MBAV_000816</name>
</gene>
<protein>
    <submittedName>
        <fullName evidence="1">Transcriptional regulator, CopG family</fullName>
    </submittedName>
</protein>
<dbReference type="AlphaFoldDB" id="A0A0F3GYS5"/>